<dbReference type="InterPro" id="IPR050206">
    <property type="entry name" value="FtsK/SpoIIIE/SftA"/>
</dbReference>
<keyword evidence="6" id="KW-1185">Reference proteome</keyword>
<gene>
    <name evidence="5" type="ORF">ACFQDH_10195</name>
</gene>
<dbReference type="Gene3D" id="3.40.50.300">
    <property type="entry name" value="P-loop containing nucleotide triphosphate hydrolases"/>
    <property type="match status" value="2"/>
</dbReference>
<evidence type="ECO:0000256" key="1">
    <source>
        <dbReference type="ARBA" id="ARBA00022741"/>
    </source>
</evidence>
<dbReference type="PANTHER" id="PTHR22683">
    <property type="entry name" value="SPORULATION PROTEIN RELATED"/>
    <property type="match status" value="1"/>
</dbReference>
<reference evidence="6" key="1">
    <citation type="journal article" date="2019" name="Int. J. Syst. Evol. Microbiol.">
        <title>The Global Catalogue of Microorganisms (GCM) 10K type strain sequencing project: providing services to taxonomists for standard genome sequencing and annotation.</title>
        <authorList>
            <consortium name="The Broad Institute Genomics Platform"/>
            <consortium name="The Broad Institute Genome Sequencing Center for Infectious Disease"/>
            <person name="Wu L."/>
            <person name="Ma J."/>
        </authorList>
    </citation>
    <scope>NUCLEOTIDE SEQUENCE [LARGE SCALE GENOMIC DNA]</scope>
    <source>
        <strain evidence="6">CCUG 58127</strain>
    </source>
</reference>
<dbReference type="SUPFAM" id="SSF52540">
    <property type="entry name" value="P-loop containing nucleoside triphosphate hydrolases"/>
    <property type="match status" value="3"/>
</dbReference>
<protein>
    <submittedName>
        <fullName evidence="5">FtsK/SpoIIIE domain-containing protein</fullName>
    </submittedName>
</protein>
<dbReference type="InterPro" id="IPR002543">
    <property type="entry name" value="FtsK_dom"/>
</dbReference>
<feature type="binding site" evidence="3">
    <location>
        <begin position="734"/>
        <end position="741"/>
    </location>
    <ligand>
        <name>ATP</name>
        <dbReference type="ChEBI" id="CHEBI:30616"/>
    </ligand>
</feature>
<dbReference type="Proteomes" id="UP001596298">
    <property type="component" value="Unassembled WGS sequence"/>
</dbReference>
<keyword evidence="2 3" id="KW-0067">ATP-binding</keyword>
<feature type="domain" description="FtsK" evidence="4">
    <location>
        <begin position="717"/>
        <end position="903"/>
    </location>
</feature>
<dbReference type="EMBL" id="JBHSWH010000001">
    <property type="protein sequence ID" value="MFC6705624.1"/>
    <property type="molecule type" value="Genomic_DNA"/>
</dbReference>
<dbReference type="RefSeq" id="WP_382400927.1">
    <property type="nucleotide sequence ID" value="NZ_JBHSWH010000001.1"/>
</dbReference>
<keyword evidence="1 3" id="KW-0547">Nucleotide-binding</keyword>
<evidence type="ECO:0000313" key="6">
    <source>
        <dbReference type="Proteomes" id="UP001596298"/>
    </source>
</evidence>
<dbReference type="InterPro" id="IPR027417">
    <property type="entry name" value="P-loop_NTPase"/>
</dbReference>
<dbReference type="InterPro" id="IPR003593">
    <property type="entry name" value="AAA+_ATPase"/>
</dbReference>
<dbReference type="PROSITE" id="PS50901">
    <property type="entry name" value="FTSK"/>
    <property type="match status" value="2"/>
</dbReference>
<dbReference type="CDD" id="cd01127">
    <property type="entry name" value="TrwB_TraG_TraD_VirD4"/>
    <property type="match status" value="1"/>
</dbReference>
<organism evidence="5 6">
    <name type="scientific">Flexivirga alba</name>
    <dbReference type="NCBI Taxonomy" id="702742"/>
    <lineage>
        <taxon>Bacteria</taxon>
        <taxon>Bacillati</taxon>
        <taxon>Actinomycetota</taxon>
        <taxon>Actinomycetes</taxon>
        <taxon>Micrococcales</taxon>
        <taxon>Dermacoccaceae</taxon>
        <taxon>Flexivirga</taxon>
    </lineage>
</organism>
<accession>A0ABW2AFG0</accession>
<sequence length="1171" mass="123407">MIVLPAILAIAMVVVMRNVMFLMFAFLGPVMMIGQHISERQGGSSKAKTQRAEYADKLRRLDDDKKSAVETELGLRRRLAPPISDTLRAATARDGRLWSRSPSHHDYLHCRVGTGRIPSKVQVSGGGRSSETLSLTNAPITFCLNDSRVVGVSGPVGERARMVHGLLLQLATWQSPHFLRIVVVSDTAAARARWSWAAALPHVTGTPHSASSIVDLETDESACTRMLSELLPAKEDAVSLRNDDPAVATVVILDDCARLGNRPEVTALLRDVERSGVALIAVGDAADLPAECDVSIHVRSSTAVTVTGAVNADGCPDLPKLTLTRAVATRLAGICDATPDVNSGSIPDRAALLDVWRTGGCDATDPTSVAEQWRMAPRSTVAPLGLSGDGVLRIDLATDGPHGLIAGTTGAGKSELLQSLVTSLALANRPDEMVFVLVDYKGGAAFQDCAGLPHTVGLVTDLDAHLTARALTSLGAEVRRREQILGAVGAKDIEDYQRISDVSPLPRLVLVIDEFRVLAEEMPDFISGLVRLAAVGRSLGIHLVLATQRPAGVVSADIRANVNLRIALRVRDGADSQDVIDAADASQIPAALPGRAIVRTGGGRPVTFQTARIGGCSSGDGAAIEVSVADTGGGVPIRRTALMESEGPTDLRRVVAAIAGATDKLAITVPESPWLPPLPAAVTTDELHGAPYGISGQRSGQEAIPFGLMDVPQEQLTRPIAWDLESDGHLAIVGGPRSGRTFLLRTIAVAAAQRWPNAGLAIYVVDTGSNLGALSALPQVGAVIERDDAGRINQLIQWLSGEIRSRQQQFARDEVSGFSEHLRSGGTLPRILLLIDGWETLTEISEETTLGRLTDELLQLLRDGSAVGLYAAATGGRTLATGRVVSSFPCKLVLRLADTGDAVLLGMRETDFPESMPAGRALVCPDKFELQVATPIADLTGAVVAQHISALGKQMSANGVQRFAPMPELCRRTDLPSPDGQVMLGIGGTDIAPVGLPLGSFRELAALVAGPPRSGRSTTLVTIAHQLADRPVCWISGHGAAPHLPPYTEVLDLTDPNVFAAWLNQHPGGAVLVDDIDELIGSPVDDLLTDYLQHGRRHGGIVCASGRSDTLANAYRGAVAELRRNQTGVILQPGRRDGDLLGATLGPAGRPVPGRGALVIRSRAVPIQIAA</sequence>
<feature type="domain" description="FtsK" evidence="4">
    <location>
        <begin position="388"/>
        <end position="577"/>
    </location>
</feature>
<evidence type="ECO:0000256" key="3">
    <source>
        <dbReference type="PROSITE-ProRule" id="PRU00289"/>
    </source>
</evidence>
<name>A0ABW2AFG0_9MICO</name>
<dbReference type="PANTHER" id="PTHR22683:SF1">
    <property type="entry name" value="TYPE VII SECRETION SYSTEM PROTEIN ESSC"/>
    <property type="match status" value="1"/>
</dbReference>
<evidence type="ECO:0000259" key="4">
    <source>
        <dbReference type="PROSITE" id="PS50901"/>
    </source>
</evidence>
<evidence type="ECO:0000256" key="2">
    <source>
        <dbReference type="ARBA" id="ARBA00022840"/>
    </source>
</evidence>
<dbReference type="SMART" id="SM00382">
    <property type="entry name" value="AAA"/>
    <property type="match status" value="3"/>
</dbReference>
<proteinExistence type="predicted"/>
<evidence type="ECO:0000313" key="5">
    <source>
        <dbReference type="EMBL" id="MFC6705624.1"/>
    </source>
</evidence>
<feature type="binding site" evidence="3">
    <location>
        <begin position="407"/>
        <end position="414"/>
    </location>
    <ligand>
        <name>ATP</name>
        <dbReference type="ChEBI" id="CHEBI:30616"/>
    </ligand>
</feature>
<comment type="caution">
    <text evidence="5">The sequence shown here is derived from an EMBL/GenBank/DDBJ whole genome shotgun (WGS) entry which is preliminary data.</text>
</comment>
<dbReference type="Pfam" id="PF01580">
    <property type="entry name" value="FtsK_SpoIIIE"/>
    <property type="match status" value="2"/>
</dbReference>